<proteinExistence type="predicted"/>
<gene>
    <name evidence="2" type="ORF">N0B31_03160</name>
</gene>
<keyword evidence="3" id="KW-1185">Reference proteome</keyword>
<dbReference type="GeneID" id="74941388"/>
<organism evidence="2 3">
    <name type="scientific">Salinirubellus salinus</name>
    <dbReference type="NCBI Taxonomy" id="1364945"/>
    <lineage>
        <taxon>Archaea</taxon>
        <taxon>Methanobacteriati</taxon>
        <taxon>Methanobacteriota</taxon>
        <taxon>Stenosarchaea group</taxon>
        <taxon>Halobacteria</taxon>
        <taxon>Halobacteriales</taxon>
        <taxon>Natronomonadaceae</taxon>
        <taxon>Salinirubellus</taxon>
    </lineage>
</organism>
<dbReference type="InterPro" id="IPR006016">
    <property type="entry name" value="UspA"/>
</dbReference>
<dbReference type="CDD" id="cd00293">
    <property type="entry name" value="USP-like"/>
    <property type="match status" value="1"/>
</dbReference>
<name>A0A9E7U5D8_9EURY</name>
<dbReference type="Proteomes" id="UP001057580">
    <property type="component" value="Chromosome"/>
</dbReference>
<dbReference type="KEGG" id="ssai:N0B31_03160"/>
<protein>
    <submittedName>
        <fullName evidence="2">Universal stress protein</fullName>
    </submittedName>
</protein>
<dbReference type="Gene3D" id="3.40.50.620">
    <property type="entry name" value="HUPs"/>
    <property type="match status" value="1"/>
</dbReference>
<evidence type="ECO:0000313" key="2">
    <source>
        <dbReference type="EMBL" id="UWM55290.1"/>
    </source>
</evidence>
<evidence type="ECO:0000313" key="3">
    <source>
        <dbReference type="Proteomes" id="UP001057580"/>
    </source>
</evidence>
<dbReference type="InterPro" id="IPR014729">
    <property type="entry name" value="Rossmann-like_a/b/a_fold"/>
</dbReference>
<dbReference type="SUPFAM" id="SSF52402">
    <property type="entry name" value="Adenine nucleotide alpha hydrolases-like"/>
    <property type="match status" value="1"/>
</dbReference>
<dbReference type="RefSeq" id="WP_260594360.1">
    <property type="nucleotide sequence ID" value="NZ_CP104003.1"/>
</dbReference>
<dbReference type="AlphaFoldDB" id="A0A9E7U5D8"/>
<feature type="domain" description="UspA" evidence="1">
    <location>
        <begin position="62"/>
        <end position="130"/>
    </location>
</feature>
<evidence type="ECO:0000259" key="1">
    <source>
        <dbReference type="Pfam" id="PF00582"/>
    </source>
</evidence>
<sequence>MTDALESETMYHVVMGVAPEDDTLGEKLEAVLDLPGEVRVSVVHVTDDPDDIESVPSVARALDTLGTAGVDARAVTRPGDPPRAVLDVATEEDADCICVGARRRTPAGKRGLRPGAQRIVVTADQPVLVVGDLPENETPRS</sequence>
<dbReference type="Pfam" id="PF00582">
    <property type="entry name" value="Usp"/>
    <property type="match status" value="1"/>
</dbReference>
<dbReference type="EMBL" id="CP104003">
    <property type="protein sequence ID" value="UWM55290.1"/>
    <property type="molecule type" value="Genomic_DNA"/>
</dbReference>
<accession>A0A9E7U5D8</accession>
<reference evidence="2" key="1">
    <citation type="submission" date="2022-09" db="EMBL/GenBank/DDBJ databases">
        <title>Diverse halophilic archaea isolated from saline environments.</title>
        <authorList>
            <person name="Cui H.-L."/>
        </authorList>
    </citation>
    <scope>NUCLEOTIDE SEQUENCE</scope>
    <source>
        <strain evidence="2">ZS-35-S2</strain>
    </source>
</reference>